<protein>
    <recommendedName>
        <fullName evidence="3">Helix-turn-helix type 11 domain-containing protein</fullName>
    </recommendedName>
</protein>
<proteinExistence type="predicted"/>
<accession>A0A150XY16</accession>
<dbReference type="AlphaFoldDB" id="A0A150XY16"/>
<dbReference type="OrthoDB" id="1163801at2"/>
<gene>
    <name evidence="1" type="ORF">AWN68_01820</name>
</gene>
<evidence type="ECO:0000313" key="2">
    <source>
        <dbReference type="Proteomes" id="UP000075615"/>
    </source>
</evidence>
<comment type="caution">
    <text evidence="1">The sequence shown here is derived from an EMBL/GenBank/DDBJ whole genome shotgun (WGS) entry which is preliminary data.</text>
</comment>
<dbReference type="EMBL" id="LRDB01000001">
    <property type="protein sequence ID" value="KYG83566.1"/>
    <property type="molecule type" value="Genomic_DNA"/>
</dbReference>
<dbReference type="RefSeq" id="WP_068410611.1">
    <property type="nucleotide sequence ID" value="NZ_LRDB01000001.1"/>
</dbReference>
<organism evidence="1 2">
    <name type="scientific">Roseivirga echinicomitans</name>
    <dbReference type="NCBI Taxonomy" id="296218"/>
    <lineage>
        <taxon>Bacteria</taxon>
        <taxon>Pseudomonadati</taxon>
        <taxon>Bacteroidota</taxon>
        <taxon>Cytophagia</taxon>
        <taxon>Cytophagales</taxon>
        <taxon>Roseivirgaceae</taxon>
        <taxon>Roseivirga</taxon>
    </lineage>
</organism>
<evidence type="ECO:0000313" key="1">
    <source>
        <dbReference type="EMBL" id="KYG83566.1"/>
    </source>
</evidence>
<evidence type="ECO:0008006" key="3">
    <source>
        <dbReference type="Google" id="ProtNLM"/>
    </source>
</evidence>
<name>A0A150XY16_9BACT</name>
<keyword evidence="2" id="KW-1185">Reference proteome</keyword>
<reference evidence="1 2" key="1">
    <citation type="submission" date="2016-01" db="EMBL/GenBank/DDBJ databases">
        <title>Genome sequencing of Roseivirga echinicomitans KMM 6058.</title>
        <authorList>
            <person name="Selvaratnam C."/>
            <person name="Thevarajoo S."/>
            <person name="Goh K.M."/>
            <person name="Ee R."/>
            <person name="Chan K.-G."/>
            <person name="Chong C.S."/>
        </authorList>
    </citation>
    <scope>NUCLEOTIDE SEQUENCE [LARGE SCALE GENOMIC DNA]</scope>
    <source>
        <strain evidence="1 2">KMM 6058</strain>
    </source>
</reference>
<dbReference type="STRING" id="296218.AWN68_01820"/>
<dbReference type="Proteomes" id="UP000075615">
    <property type="component" value="Unassembled WGS sequence"/>
</dbReference>
<sequence>MEKQIERIERLHNLIRLKATGTPKECAEKLEISERQLYRLLDLMKELGAPVYYEVYYRAYCYEYEVEWSFGFKKLIKTY</sequence>